<dbReference type="OrthoDB" id="9807923at2"/>
<dbReference type="InterPro" id="IPR011256">
    <property type="entry name" value="Reg_factor_effector_dom_sf"/>
</dbReference>
<sequence>MKILKYVFLLLLIIGIALVVFIATQEGRYDIIKERVIKVPEATLYNYVNDYHNWENIGILTHNDTTAIFTYPGVSSGKGAIASWRLKDLKGEITTIKAIPGDSLVQKAVINGLVSYIKWEFHEMKGATKVSVQVKGELSFTEKAYAVLKGDVQDNLEASLEQGLKNLDNFLVHELNTYTINVGEVVTKTGTFYLKQTAVSSLEETARKTTEMLNRLLLFAGENKISTNGAPFTLYKVYDKQANRAEYAVCIPIKEEIFTMAGSDIEGGRLEPFTALKIRLRGDYSHLKKAWDAGYREINSKGLLLNATLAPIEAYTKSIKQARRPSQWITDIYIPVGQPTVIQAEEAVPMPPLTSTQGTTTTGEPAKQATVKPANTTTGTTQPGNKVTTRQPNAGTGQPRSRGESQEKPAGTTTTRATSTPANKPAGITTAKPPATTAEPAKTLPTQVTE</sequence>
<evidence type="ECO:0008006" key="4">
    <source>
        <dbReference type="Google" id="ProtNLM"/>
    </source>
</evidence>
<dbReference type="SUPFAM" id="SSF55961">
    <property type="entry name" value="Bet v1-like"/>
    <property type="match status" value="1"/>
</dbReference>
<proteinExistence type="predicted"/>
<dbReference type="AlphaFoldDB" id="A0A255YSS2"/>
<comment type="caution">
    <text evidence="2">The sequence shown here is derived from an EMBL/GenBank/DDBJ whole genome shotgun (WGS) entry which is preliminary data.</text>
</comment>
<feature type="region of interest" description="Disordered" evidence="1">
    <location>
        <begin position="351"/>
        <end position="450"/>
    </location>
</feature>
<protein>
    <recommendedName>
        <fullName evidence="4">Bacterial transcription activator effector binding domain-containing protein</fullName>
    </recommendedName>
</protein>
<dbReference type="RefSeq" id="WP_094416739.1">
    <property type="nucleotide sequence ID" value="NZ_NOXV01000303.1"/>
</dbReference>
<dbReference type="Proteomes" id="UP000216605">
    <property type="component" value="Unassembled WGS sequence"/>
</dbReference>
<keyword evidence="3" id="KW-1185">Reference proteome</keyword>
<name>A0A255YSS2_9FLAO</name>
<evidence type="ECO:0000313" key="2">
    <source>
        <dbReference type="EMBL" id="OYQ32253.1"/>
    </source>
</evidence>
<feature type="compositionally biased region" description="Low complexity" evidence="1">
    <location>
        <begin position="354"/>
        <end position="363"/>
    </location>
</feature>
<reference evidence="2 3" key="1">
    <citation type="submission" date="2017-07" db="EMBL/GenBank/DDBJ databases">
        <title>Flavobacterium cyanobacteriorum sp. nov., isolated from cyanobacterial aggregates in a eutrophic lake.</title>
        <authorList>
            <person name="Cai H."/>
        </authorList>
    </citation>
    <scope>NUCLEOTIDE SEQUENCE [LARGE SCALE GENOMIC DNA]</scope>
    <source>
        <strain evidence="2 3">TH021</strain>
    </source>
</reference>
<gene>
    <name evidence="2" type="ORF">CHU92_14300</name>
</gene>
<dbReference type="SUPFAM" id="SSF55136">
    <property type="entry name" value="Probable bacterial effector-binding domain"/>
    <property type="match status" value="1"/>
</dbReference>
<feature type="compositionally biased region" description="Low complexity" evidence="1">
    <location>
        <begin position="412"/>
        <end position="450"/>
    </location>
</feature>
<feature type="compositionally biased region" description="Polar residues" evidence="1">
    <location>
        <begin position="373"/>
        <end position="399"/>
    </location>
</feature>
<dbReference type="Gene3D" id="3.20.80.10">
    <property type="entry name" value="Regulatory factor, effector binding domain"/>
    <property type="match status" value="1"/>
</dbReference>
<organism evidence="2 3">
    <name type="scientific">Flavobacterium cyanobacteriorum</name>
    <dbReference type="NCBI Taxonomy" id="2022802"/>
    <lineage>
        <taxon>Bacteria</taxon>
        <taxon>Pseudomonadati</taxon>
        <taxon>Bacteroidota</taxon>
        <taxon>Flavobacteriia</taxon>
        <taxon>Flavobacteriales</taxon>
        <taxon>Flavobacteriaceae</taxon>
        <taxon>Flavobacterium</taxon>
    </lineage>
</organism>
<evidence type="ECO:0000313" key="3">
    <source>
        <dbReference type="Proteomes" id="UP000216605"/>
    </source>
</evidence>
<evidence type="ECO:0000256" key="1">
    <source>
        <dbReference type="SAM" id="MobiDB-lite"/>
    </source>
</evidence>
<dbReference type="EMBL" id="NOXV01000303">
    <property type="protein sequence ID" value="OYQ32253.1"/>
    <property type="molecule type" value="Genomic_DNA"/>
</dbReference>
<accession>A0A255YSS2</accession>